<evidence type="ECO:0000313" key="2">
    <source>
        <dbReference type="EMBL" id="CAH8233401.1"/>
    </source>
</evidence>
<dbReference type="SUPFAM" id="SSF47413">
    <property type="entry name" value="lambda repressor-like DNA-binding domains"/>
    <property type="match status" value="1"/>
</dbReference>
<sequence length="110" mass="12837">MPKQTRLIDPIMLFFIQERLRQRKTQRVLSRLSGIDYRMLQRLEQGERVVDIVQIRRLCDALNIPLSHISLYEGYSSDEQAIIRSLPAEIRDQLLILAGSISKELNKFIG</sequence>
<dbReference type="EMBL" id="CALYLK010000136">
    <property type="protein sequence ID" value="CAH8233401.1"/>
    <property type="molecule type" value="Genomic_DNA"/>
</dbReference>
<dbReference type="CDD" id="cd00093">
    <property type="entry name" value="HTH_XRE"/>
    <property type="match status" value="1"/>
</dbReference>
<dbReference type="Pfam" id="PF01381">
    <property type="entry name" value="HTH_3"/>
    <property type="match status" value="1"/>
</dbReference>
<accession>A0ABM9FR77</accession>
<dbReference type="InterPro" id="IPR010982">
    <property type="entry name" value="Lambda_DNA-bd_dom_sf"/>
</dbReference>
<dbReference type="PROSITE" id="PS50943">
    <property type="entry name" value="HTH_CROC1"/>
    <property type="match status" value="1"/>
</dbReference>
<dbReference type="InterPro" id="IPR001387">
    <property type="entry name" value="Cro/C1-type_HTH"/>
</dbReference>
<organism evidence="2 3">
    <name type="scientific">Vibrio aestuarianus</name>
    <dbReference type="NCBI Taxonomy" id="28171"/>
    <lineage>
        <taxon>Bacteria</taxon>
        <taxon>Pseudomonadati</taxon>
        <taxon>Pseudomonadota</taxon>
        <taxon>Gammaproteobacteria</taxon>
        <taxon>Vibrionales</taxon>
        <taxon>Vibrionaceae</taxon>
        <taxon>Vibrio</taxon>
    </lineage>
</organism>
<proteinExistence type="predicted"/>
<protein>
    <submittedName>
        <fullName evidence="2">HTH cro/C1-type domain-containing protein</fullName>
    </submittedName>
</protein>
<evidence type="ECO:0000259" key="1">
    <source>
        <dbReference type="PROSITE" id="PS50943"/>
    </source>
</evidence>
<evidence type="ECO:0000313" key="3">
    <source>
        <dbReference type="Proteomes" id="UP001152658"/>
    </source>
</evidence>
<dbReference type="SMART" id="SM00530">
    <property type="entry name" value="HTH_XRE"/>
    <property type="match status" value="1"/>
</dbReference>
<dbReference type="Proteomes" id="UP001152658">
    <property type="component" value="Unassembled WGS sequence"/>
</dbReference>
<reference evidence="2" key="1">
    <citation type="submission" date="2022-06" db="EMBL/GenBank/DDBJ databases">
        <authorList>
            <person name="Goudenege D."/>
            <person name="Le Roux F."/>
        </authorList>
    </citation>
    <scope>NUCLEOTIDE SEQUENCE</scope>
    <source>
        <strain evidence="2">12-063</strain>
    </source>
</reference>
<dbReference type="Gene3D" id="1.10.260.40">
    <property type="entry name" value="lambda repressor-like DNA-binding domains"/>
    <property type="match status" value="1"/>
</dbReference>
<name>A0ABM9FR77_9VIBR</name>
<keyword evidence="3" id="KW-1185">Reference proteome</keyword>
<dbReference type="RefSeq" id="WP_168522602.1">
    <property type="nucleotide sequence ID" value="NZ_CALYLA010000019.1"/>
</dbReference>
<gene>
    <name evidence="2" type="ORF">VAE063_950161</name>
</gene>
<comment type="caution">
    <text evidence="2">The sequence shown here is derived from an EMBL/GenBank/DDBJ whole genome shotgun (WGS) entry which is preliminary data.</text>
</comment>
<feature type="domain" description="HTH cro/C1-type" evidence="1">
    <location>
        <begin position="15"/>
        <end position="69"/>
    </location>
</feature>